<evidence type="ECO:0000313" key="4">
    <source>
        <dbReference type="Proteomes" id="UP000605086"/>
    </source>
</evidence>
<evidence type="ECO:0000259" key="2">
    <source>
        <dbReference type="SMART" id="SM00382"/>
    </source>
</evidence>
<organism evidence="3 4">
    <name type="scientific">Azospirillum melinis</name>
    <dbReference type="NCBI Taxonomy" id="328839"/>
    <lineage>
        <taxon>Bacteria</taxon>
        <taxon>Pseudomonadati</taxon>
        <taxon>Pseudomonadota</taxon>
        <taxon>Alphaproteobacteria</taxon>
        <taxon>Rhodospirillales</taxon>
        <taxon>Azospirillaceae</taxon>
        <taxon>Azospirillum</taxon>
    </lineage>
</organism>
<dbReference type="InterPro" id="IPR027417">
    <property type="entry name" value="P-loop_NTPase"/>
</dbReference>
<feature type="domain" description="AAA+ ATPase" evidence="2">
    <location>
        <begin position="124"/>
        <end position="256"/>
    </location>
</feature>
<sequence>MSFMPLGPMQEPRPSDTVLALIEAALNSDFVAVRRLGTTLVGSLPERERVGTQERLTRLFRGAGGTRPPHAMAPLDVKTKSPLVEELPWPTGPLFLDDEDSQLLERFIAEAQAADELAGAGLAPRSNLLLVGPPGTGKTLTAGHIAARLGLPFHVARLDTIVSSLLGDTAKNIRGIFDFVQREQGLLFLDEIDAVAKQRDDARDIGELKRVVNTLLQGLDRLDHRCVVIAASNHGHLLDPAVWRRFPYRLTVDRPAEGLRASLWSHYLSLDPAEASIANALAGMSEGLSGSDVAEIALAARRTAHLKRTKVSFSAIAGALLDCANGKFSLPTIGELDRDATLSLRRAVGERFGLTNGQLSALFSVTYEAVAKDARVKRAGGKQRSGLAQQSGAAADGTPTAGARDRRR</sequence>
<dbReference type="InterPro" id="IPR050304">
    <property type="entry name" value="MT-severing_AAA_ATPase"/>
</dbReference>
<dbReference type="Proteomes" id="UP000605086">
    <property type="component" value="Unassembled WGS sequence"/>
</dbReference>
<evidence type="ECO:0000313" key="3">
    <source>
        <dbReference type="EMBL" id="NUB00252.1"/>
    </source>
</evidence>
<dbReference type="Gene3D" id="3.40.50.300">
    <property type="entry name" value="P-loop containing nucleotide triphosphate hydrolases"/>
    <property type="match status" value="1"/>
</dbReference>
<dbReference type="InterPro" id="IPR003593">
    <property type="entry name" value="AAA+_ATPase"/>
</dbReference>
<gene>
    <name evidence="3" type="ORF">GBZ48_13240</name>
</gene>
<dbReference type="SMART" id="SM00382">
    <property type="entry name" value="AAA"/>
    <property type="match status" value="1"/>
</dbReference>
<accession>A0ABX2KCM3</accession>
<dbReference type="Gene3D" id="1.10.8.60">
    <property type="match status" value="1"/>
</dbReference>
<dbReference type="CDD" id="cd19481">
    <property type="entry name" value="RecA-like_protease"/>
    <property type="match status" value="1"/>
</dbReference>
<dbReference type="PANTHER" id="PTHR23074:SF83">
    <property type="entry name" value="VACUOLAR PROTEIN SORTING-ASSOCIATED PROTEIN 4A"/>
    <property type="match status" value="1"/>
</dbReference>
<protein>
    <submittedName>
        <fullName evidence="3">AAA family ATPase</fullName>
    </submittedName>
</protein>
<dbReference type="SUPFAM" id="SSF52540">
    <property type="entry name" value="P-loop containing nucleoside triphosphate hydrolases"/>
    <property type="match status" value="1"/>
</dbReference>
<name>A0ABX2KCM3_9PROT</name>
<reference evidence="3 4" key="1">
    <citation type="submission" date="2019-10" db="EMBL/GenBank/DDBJ databases">
        <title>Genome sequence of Azospirillum melinis.</title>
        <authorList>
            <person name="Ambrosini A."/>
            <person name="Sant'Anna F.H."/>
            <person name="Cassan F.D."/>
            <person name="Souza E.M."/>
            <person name="Passaglia L.M.P."/>
        </authorList>
    </citation>
    <scope>NUCLEOTIDE SEQUENCE [LARGE SCALE GENOMIC DNA]</scope>
    <source>
        <strain evidence="3 4">TMCY0552</strain>
    </source>
</reference>
<dbReference type="EMBL" id="WHOS01000014">
    <property type="protein sequence ID" value="NUB00252.1"/>
    <property type="molecule type" value="Genomic_DNA"/>
</dbReference>
<comment type="caution">
    <text evidence="3">The sequence shown here is derived from an EMBL/GenBank/DDBJ whole genome shotgun (WGS) entry which is preliminary data.</text>
</comment>
<keyword evidence="4" id="KW-1185">Reference proteome</keyword>
<dbReference type="InterPro" id="IPR003959">
    <property type="entry name" value="ATPase_AAA_core"/>
</dbReference>
<dbReference type="RefSeq" id="WP_174471488.1">
    <property type="nucleotide sequence ID" value="NZ_JAGINN010000005.1"/>
</dbReference>
<proteinExistence type="predicted"/>
<feature type="compositionally biased region" description="Low complexity" evidence="1">
    <location>
        <begin position="392"/>
        <end position="402"/>
    </location>
</feature>
<dbReference type="Pfam" id="PF00004">
    <property type="entry name" value="AAA"/>
    <property type="match status" value="1"/>
</dbReference>
<evidence type="ECO:0000256" key="1">
    <source>
        <dbReference type="SAM" id="MobiDB-lite"/>
    </source>
</evidence>
<dbReference type="PANTHER" id="PTHR23074">
    <property type="entry name" value="AAA DOMAIN-CONTAINING"/>
    <property type="match status" value="1"/>
</dbReference>
<feature type="region of interest" description="Disordered" evidence="1">
    <location>
        <begin position="376"/>
        <end position="408"/>
    </location>
</feature>